<feature type="domain" description="Fibronectin type-III" evidence="2">
    <location>
        <begin position="136"/>
        <end position="232"/>
    </location>
</feature>
<dbReference type="InterPro" id="IPR003961">
    <property type="entry name" value="FN3_dom"/>
</dbReference>
<feature type="domain" description="Fibronectin type-III" evidence="2">
    <location>
        <begin position="233"/>
        <end position="336"/>
    </location>
</feature>
<dbReference type="InterPro" id="IPR003343">
    <property type="entry name" value="Big_2"/>
</dbReference>
<accession>A0A6J5ZBC3</accession>
<dbReference type="PANTHER" id="PTHR13817">
    <property type="entry name" value="TITIN"/>
    <property type="match status" value="1"/>
</dbReference>
<dbReference type="SMART" id="SM00635">
    <property type="entry name" value="BID_2"/>
    <property type="match status" value="2"/>
</dbReference>
<dbReference type="Gene3D" id="2.60.40.1080">
    <property type="match status" value="1"/>
</dbReference>
<dbReference type="InterPro" id="IPR008964">
    <property type="entry name" value="Invasin/intimin_cell_adhesion"/>
</dbReference>
<dbReference type="InterPro" id="IPR013783">
    <property type="entry name" value="Ig-like_fold"/>
</dbReference>
<dbReference type="InterPro" id="IPR036116">
    <property type="entry name" value="FN3_sf"/>
</dbReference>
<dbReference type="Gene3D" id="2.60.40.10">
    <property type="entry name" value="Immunoglobulins"/>
    <property type="match status" value="3"/>
</dbReference>
<dbReference type="PROSITE" id="PS50853">
    <property type="entry name" value="FN3"/>
    <property type="match status" value="3"/>
</dbReference>
<dbReference type="Pfam" id="PF02368">
    <property type="entry name" value="Big_2"/>
    <property type="match status" value="1"/>
</dbReference>
<feature type="domain" description="Fibronectin type-III" evidence="2">
    <location>
        <begin position="35"/>
        <end position="133"/>
    </location>
</feature>
<dbReference type="EMBL" id="CAESAJ010000075">
    <property type="protein sequence ID" value="CAB4338746.1"/>
    <property type="molecule type" value="Genomic_DNA"/>
</dbReference>
<reference evidence="3" key="1">
    <citation type="submission" date="2020-05" db="EMBL/GenBank/DDBJ databases">
        <authorList>
            <person name="Chiriac C."/>
            <person name="Salcher M."/>
            <person name="Ghai R."/>
            <person name="Kavagutti S V."/>
        </authorList>
    </citation>
    <scope>NUCLEOTIDE SEQUENCE</scope>
</reference>
<evidence type="ECO:0000313" key="3">
    <source>
        <dbReference type="EMBL" id="CAB4338746.1"/>
    </source>
</evidence>
<proteinExistence type="predicted"/>
<dbReference type="Pfam" id="PF00041">
    <property type="entry name" value="fn3"/>
    <property type="match status" value="3"/>
</dbReference>
<dbReference type="InterPro" id="IPR050964">
    <property type="entry name" value="Striated_Muscle_Regulatory"/>
</dbReference>
<dbReference type="SUPFAM" id="SSF49265">
    <property type="entry name" value="Fibronectin type III"/>
    <property type="match status" value="2"/>
</dbReference>
<gene>
    <name evidence="3" type="ORF">UFOPK3770_00778</name>
</gene>
<sequence>MTLIRSSKLHLVAAIATCLFATGLVPALAVDEEFTPTTVAITQGSSPRTLTVSWDAPATPAGLTGYEVALYPDGNQAGELSVLPVVSASENVEITFPSTGIARGTTYQARVTAQYGSNFYTARSTTGAKAFEAPNAPSAVSAARTDSGTVEISWTGPSDNGGDAVTIYDVTCNSACDALELGSQSLSTSSTSLVLTNLDPLTSRTFSVTASNSKYTSTPGTSNSVVPFLAPSTPAALTTDVGNTVIDVSWGASTVSGATLTGYSVRLFDASDIDFETPLNSKNFTLAQLSGGRSTQFTALTNGNDYVVRVAGVAESNPGFSPPVEGSFRTSGTLTPSIVVTGVAVSPSSLQFTLGGSSQTLTATVTPSNAAIKTTTWSSSNSLVATVNSSGVVTPVGIGSATITVTTTDKLKTATASVTVTAPTVTPALPSAKKNSAWTAKKVALLLGLTVPAKATVKVKAASGMSKICKVKSGKLRMLKAGKTCKVTVTVKPKKGKTKVYKNKKILITA</sequence>
<dbReference type="AlphaFoldDB" id="A0A6J5ZBC3"/>
<dbReference type="SUPFAM" id="SSF49373">
    <property type="entry name" value="Invasin/intimin cell-adhesion fragments"/>
    <property type="match status" value="1"/>
</dbReference>
<name>A0A6J5ZBC3_9ZZZZ</name>
<evidence type="ECO:0000259" key="2">
    <source>
        <dbReference type="PROSITE" id="PS50853"/>
    </source>
</evidence>
<dbReference type="SMART" id="SM00060">
    <property type="entry name" value="FN3"/>
    <property type="match status" value="3"/>
</dbReference>
<dbReference type="CDD" id="cd00063">
    <property type="entry name" value="FN3"/>
    <property type="match status" value="3"/>
</dbReference>
<evidence type="ECO:0000256" key="1">
    <source>
        <dbReference type="ARBA" id="ARBA00022737"/>
    </source>
</evidence>
<keyword evidence="1" id="KW-0677">Repeat</keyword>
<dbReference type="PANTHER" id="PTHR13817:SF73">
    <property type="entry name" value="FIBRONECTIN TYPE-III DOMAIN-CONTAINING PROTEIN"/>
    <property type="match status" value="1"/>
</dbReference>
<organism evidence="3">
    <name type="scientific">freshwater metagenome</name>
    <dbReference type="NCBI Taxonomy" id="449393"/>
    <lineage>
        <taxon>unclassified sequences</taxon>
        <taxon>metagenomes</taxon>
        <taxon>ecological metagenomes</taxon>
    </lineage>
</organism>
<protein>
    <submittedName>
        <fullName evidence="3">Unannotated protein</fullName>
    </submittedName>
</protein>